<protein>
    <submittedName>
        <fullName evidence="2">DUF2911 domain-containing protein</fullName>
    </submittedName>
</protein>
<reference evidence="2 3" key="1">
    <citation type="submission" date="2020-08" db="EMBL/GenBank/DDBJ databases">
        <title>Description of novel Flavobacterium F-380 isolate.</title>
        <authorList>
            <person name="Saticioglu I.B."/>
            <person name="Duman M."/>
            <person name="Altun S."/>
        </authorList>
    </citation>
    <scope>NUCLEOTIDE SEQUENCE [LARGE SCALE GENOMIC DNA]</scope>
    <source>
        <strain evidence="2 3">F-380</strain>
    </source>
</reference>
<dbReference type="InterPro" id="IPR021314">
    <property type="entry name" value="DUF2911"/>
</dbReference>
<evidence type="ECO:0000313" key="3">
    <source>
        <dbReference type="Proteomes" id="UP000629963"/>
    </source>
</evidence>
<dbReference type="InterPro" id="IPR011990">
    <property type="entry name" value="TPR-like_helical_dom_sf"/>
</dbReference>
<gene>
    <name evidence="2" type="ORF">H8R23_13600</name>
</gene>
<keyword evidence="3" id="KW-1185">Reference proteome</keyword>
<accession>A0ABR7JAH5</accession>
<evidence type="ECO:0000256" key="1">
    <source>
        <dbReference type="SAM" id="SignalP"/>
    </source>
</evidence>
<name>A0ABR7JAH5_9FLAO</name>
<feature type="signal peptide" evidence="1">
    <location>
        <begin position="1"/>
        <end position="19"/>
    </location>
</feature>
<evidence type="ECO:0000313" key="2">
    <source>
        <dbReference type="EMBL" id="MBC5842447.1"/>
    </source>
</evidence>
<sequence>MKKILLALVIIITQFTLEAQVKTPQASPKSVINQVVGLTDVEVVYSRPSAKGRAVFGNLVPFGQLWRTGANENTTVSFSDDVMIDGKTLKKGKYALYTIPSIQSWEVIFYTATDNWGNPAEFKEANVALRTTVKEEALQKAVDTFTIGFSALTNNSANLAISWENSYAAIKFEVPTQKIAIASIEKVLAGPSAADYFGSAQYFLQSNGDIAKARTYIDKALELSADKPFYYLRLKSLIQAKQGDKQGATETAKLSLKASEVAGNQDYVKMNKDSISEWSK</sequence>
<feature type="chain" id="PRO_5046186557" evidence="1">
    <location>
        <begin position="20"/>
        <end position="280"/>
    </location>
</feature>
<comment type="caution">
    <text evidence="2">The sequence shown here is derived from an EMBL/GenBank/DDBJ whole genome shotgun (WGS) entry which is preliminary data.</text>
</comment>
<dbReference type="EMBL" id="JACRUJ010000005">
    <property type="protein sequence ID" value="MBC5842447.1"/>
    <property type="molecule type" value="Genomic_DNA"/>
</dbReference>
<organism evidence="2 3">
    <name type="scientific">Flavobacterium kayseriense</name>
    <dbReference type="NCBI Taxonomy" id="2764714"/>
    <lineage>
        <taxon>Bacteria</taxon>
        <taxon>Pseudomonadati</taxon>
        <taxon>Bacteroidota</taxon>
        <taxon>Flavobacteriia</taxon>
        <taxon>Flavobacteriales</taxon>
        <taxon>Flavobacteriaceae</taxon>
        <taxon>Flavobacterium</taxon>
    </lineage>
</organism>
<proteinExistence type="predicted"/>
<dbReference type="RefSeq" id="WP_187010945.1">
    <property type="nucleotide sequence ID" value="NZ_JACRUI010000005.1"/>
</dbReference>
<keyword evidence="1" id="KW-0732">Signal</keyword>
<dbReference type="Pfam" id="PF11138">
    <property type="entry name" value="DUF2911"/>
    <property type="match status" value="1"/>
</dbReference>
<dbReference type="Proteomes" id="UP000629963">
    <property type="component" value="Unassembled WGS sequence"/>
</dbReference>
<dbReference type="Gene3D" id="1.25.40.10">
    <property type="entry name" value="Tetratricopeptide repeat domain"/>
    <property type="match status" value="1"/>
</dbReference>